<evidence type="ECO:0000256" key="4">
    <source>
        <dbReference type="ARBA" id="ARBA00022691"/>
    </source>
</evidence>
<comment type="similarity">
    <text evidence="5">Belongs to the CbiD family.</text>
</comment>
<evidence type="ECO:0000313" key="9">
    <source>
        <dbReference type="Proteomes" id="UP000001508"/>
    </source>
</evidence>
<keyword evidence="1 5" id="KW-0169">Cobalamin biosynthesis</keyword>
<keyword evidence="9" id="KW-1185">Reference proteome</keyword>
<feature type="region of interest" description="Disordered" evidence="6">
    <location>
        <begin position="49"/>
        <end position="81"/>
    </location>
</feature>
<dbReference type="SUPFAM" id="SSF111342">
    <property type="entry name" value="CbiD-like"/>
    <property type="match status" value="1"/>
</dbReference>
<evidence type="ECO:0000256" key="1">
    <source>
        <dbReference type="ARBA" id="ARBA00022573"/>
    </source>
</evidence>
<evidence type="ECO:0000256" key="5">
    <source>
        <dbReference type="HAMAP-Rule" id="MF_00787"/>
    </source>
</evidence>
<evidence type="ECO:0000256" key="3">
    <source>
        <dbReference type="ARBA" id="ARBA00022679"/>
    </source>
</evidence>
<organism evidence="8 9">
    <name type="scientific">Desulfurivibrio alkaliphilus (strain DSM 19089 / UNIQEM U267 / AHT2)</name>
    <dbReference type="NCBI Taxonomy" id="589865"/>
    <lineage>
        <taxon>Bacteria</taxon>
        <taxon>Pseudomonadati</taxon>
        <taxon>Thermodesulfobacteriota</taxon>
        <taxon>Desulfobulbia</taxon>
        <taxon>Desulfobulbales</taxon>
        <taxon>Desulfobulbaceae</taxon>
        <taxon>Desulfurivibrio</taxon>
    </lineage>
</organism>
<dbReference type="Gene3D" id="3.30.2110.10">
    <property type="entry name" value="CbiD-like"/>
    <property type="match status" value="1"/>
</dbReference>
<dbReference type="EMBL" id="CP001940">
    <property type="protein sequence ID" value="ADH86278.1"/>
    <property type="molecule type" value="Genomic_DNA"/>
</dbReference>
<reference evidence="9" key="1">
    <citation type="submission" date="2010-02" db="EMBL/GenBank/DDBJ databases">
        <title>Complete sequence of Desulfurivibrio alkaliphilus AHT2.</title>
        <authorList>
            <consortium name="US DOE Joint Genome Institute"/>
            <person name="Pitluck S."/>
            <person name="Chertkov O."/>
            <person name="Detter J.C."/>
            <person name="Han C."/>
            <person name="Tapia R."/>
            <person name="Larimer F."/>
            <person name="Land M."/>
            <person name="Hauser L."/>
            <person name="Kyrpides N."/>
            <person name="Mikhailova N."/>
            <person name="Sorokin D.Y."/>
            <person name="Muyzer G."/>
            <person name="Woyke T."/>
        </authorList>
    </citation>
    <scope>NUCLEOTIDE SEQUENCE [LARGE SCALE GENOMIC DNA]</scope>
    <source>
        <strain evidence="9">DSM 19089 / UNIQEM U267 / AHT2</strain>
    </source>
</reference>
<dbReference type="GO" id="GO:0043780">
    <property type="term" value="F:cobalt-precorrin-5B C1-methyltransferase activity"/>
    <property type="evidence" value="ECO:0007669"/>
    <property type="project" value="RHEA"/>
</dbReference>
<dbReference type="InterPro" id="IPR036074">
    <property type="entry name" value="CbiD_sf"/>
</dbReference>
<name>D6Z403_DESAT</name>
<evidence type="ECO:0000256" key="2">
    <source>
        <dbReference type="ARBA" id="ARBA00022603"/>
    </source>
</evidence>
<comment type="catalytic activity">
    <reaction evidence="5">
        <text>Co-precorrin-5B + S-adenosyl-L-methionine = Co-precorrin-6A + S-adenosyl-L-homocysteine</text>
        <dbReference type="Rhea" id="RHEA:26285"/>
        <dbReference type="ChEBI" id="CHEBI:57856"/>
        <dbReference type="ChEBI" id="CHEBI:59789"/>
        <dbReference type="ChEBI" id="CHEBI:60063"/>
        <dbReference type="ChEBI" id="CHEBI:60064"/>
        <dbReference type="EC" id="2.1.1.195"/>
    </reaction>
</comment>
<comment type="pathway">
    <text evidence="5">Cofactor biosynthesis; adenosylcobalamin biosynthesis; cob(II)yrinate a,c-diamide from sirohydrochlorin (anaerobic route): step 6/10.</text>
</comment>
<evidence type="ECO:0000256" key="7">
    <source>
        <dbReference type="SAM" id="SignalP"/>
    </source>
</evidence>
<dbReference type="STRING" id="589865.DaAHT2_1583"/>
<feature type="region of interest" description="Disordered" evidence="6">
    <location>
        <begin position="128"/>
        <end position="155"/>
    </location>
</feature>
<feature type="region of interest" description="Disordered" evidence="6">
    <location>
        <begin position="160"/>
        <end position="179"/>
    </location>
</feature>
<dbReference type="HOGENOM" id="CLU_041273_0_0_7"/>
<dbReference type="Pfam" id="PF01888">
    <property type="entry name" value="CbiD"/>
    <property type="match status" value="2"/>
</dbReference>
<dbReference type="EC" id="2.1.1.195" evidence="5"/>
<dbReference type="GO" id="GO:0032259">
    <property type="term" value="P:methylation"/>
    <property type="evidence" value="ECO:0007669"/>
    <property type="project" value="UniProtKB-KW"/>
</dbReference>
<evidence type="ECO:0000256" key="6">
    <source>
        <dbReference type="SAM" id="MobiDB-lite"/>
    </source>
</evidence>
<dbReference type="PANTHER" id="PTHR35863">
    <property type="entry name" value="COBALT-PRECORRIN-5B C(1)-METHYLTRANSFERASE"/>
    <property type="match status" value="1"/>
</dbReference>
<dbReference type="InterPro" id="IPR002748">
    <property type="entry name" value="CbiD"/>
</dbReference>
<keyword evidence="3 5" id="KW-0808">Transferase</keyword>
<proteinExistence type="inferred from homology"/>
<keyword evidence="2 5" id="KW-0489">Methyltransferase</keyword>
<feature type="signal peptide" evidence="7">
    <location>
        <begin position="1"/>
        <end position="21"/>
    </location>
</feature>
<feature type="chain" id="PRO_5003091609" description="Cobalt-precorrin-5B C(1)-methyltransferase" evidence="7">
    <location>
        <begin position="22"/>
        <end position="459"/>
    </location>
</feature>
<dbReference type="OrthoDB" id="6439987at2"/>
<sequence>MARRLRSGYTTGACAAAAAKAAVMFAGSGTAPEQVEIPFPDGSRHAFSVHRSWQQPSQEEGKSQPAGKFGELGSDTNLGQQPAATGFAASVIKDAGDDPDVTNGAEIVALVEPAAKFESLTGCGQDCVELEDRDSDPPPKAGSREQPQVSGHGVPQIVASGTAKRTSVREPARSPQDAVPRDRLQILLCRGDGVGWVSKPGLAIAPGEPAINPVPRQMIGAAVREALAETGAHTARNFCPAALRITIAIPGGEELATKTLNHRLGIIGGLSILGTTGIVRPVSAEAWTATIAASLDVARAAGLGEVVLATGRTSEKGVQRRLKLPDEALVMMGDYLHFALTEAGKRGFRQLHLAGMWAKIVKAALKIPQTHVRHGALEVRQAVELLAELGASPELTAQLTGANTAREILSRLQAAGADELVDGVCRRAAAYATATAGIPVTVYLVDSHMKIVTRVESGQ</sequence>
<evidence type="ECO:0000313" key="8">
    <source>
        <dbReference type="EMBL" id="ADH86278.1"/>
    </source>
</evidence>
<dbReference type="HAMAP" id="MF_00787">
    <property type="entry name" value="CbiD"/>
    <property type="match status" value="1"/>
</dbReference>
<dbReference type="AlphaFoldDB" id="D6Z403"/>
<keyword evidence="7" id="KW-0732">Signal</keyword>
<dbReference type="GO" id="GO:0019251">
    <property type="term" value="P:anaerobic cobalamin biosynthetic process"/>
    <property type="evidence" value="ECO:0007669"/>
    <property type="project" value="UniProtKB-UniRule"/>
</dbReference>
<gene>
    <name evidence="5" type="primary">cbiD</name>
    <name evidence="8" type="ordered locus">DaAHT2_1583</name>
</gene>
<dbReference type="Proteomes" id="UP000001508">
    <property type="component" value="Chromosome"/>
</dbReference>
<dbReference type="eggNOG" id="COG1903">
    <property type="taxonomic scope" value="Bacteria"/>
</dbReference>
<dbReference type="KEGG" id="dak:DaAHT2_1583"/>
<keyword evidence="4 5" id="KW-0949">S-adenosyl-L-methionine</keyword>
<accession>D6Z403</accession>
<dbReference type="NCBIfam" id="TIGR00312">
    <property type="entry name" value="cbiD"/>
    <property type="match status" value="1"/>
</dbReference>
<protein>
    <recommendedName>
        <fullName evidence="5">Cobalt-precorrin-5B C(1)-methyltransferase</fullName>
        <ecNumber evidence="5">2.1.1.195</ecNumber>
    </recommendedName>
    <alternativeName>
        <fullName evidence="5">Cobalt-precorrin-6A synthase</fullName>
    </alternativeName>
</protein>
<dbReference type="RefSeq" id="WP_013163805.1">
    <property type="nucleotide sequence ID" value="NC_014216.1"/>
</dbReference>
<dbReference type="InParanoid" id="D6Z403"/>
<dbReference type="UniPathway" id="UPA00148">
    <property type="reaction ID" value="UER00227"/>
</dbReference>
<dbReference type="PANTHER" id="PTHR35863:SF1">
    <property type="entry name" value="COBALT-PRECORRIN-5B C(1)-METHYLTRANSFERASE"/>
    <property type="match status" value="1"/>
</dbReference>
<comment type="function">
    <text evidence="5">Catalyzes the methylation of C-1 in cobalt-precorrin-5B to form cobalt-precorrin-6A.</text>
</comment>